<reference evidence="2 3" key="1">
    <citation type="journal article" date="2021" name="Int. J. Syst. Evol. Microbiol.">
        <title>Steroidobacter gossypii sp. nov., isolated from soil of cotton cropping field.</title>
        <authorList>
            <person name="Huang R."/>
            <person name="Yang S."/>
            <person name="Zhen C."/>
            <person name="Liu W."/>
        </authorList>
    </citation>
    <scope>NUCLEOTIDE SEQUENCE [LARGE SCALE GENOMIC DNA]</scope>
    <source>
        <strain evidence="2 3">S1-65</strain>
    </source>
</reference>
<accession>A0ABS1X1N0</accession>
<name>A0ABS1X1N0_9GAMM</name>
<evidence type="ECO:0000256" key="1">
    <source>
        <dbReference type="SAM" id="Phobius"/>
    </source>
</evidence>
<dbReference type="NCBIfam" id="TIGR02523">
    <property type="entry name" value="type_IV_pilV"/>
    <property type="match status" value="1"/>
</dbReference>
<gene>
    <name evidence="2" type="primary">pilV</name>
    <name evidence="2" type="ORF">JM946_20625</name>
</gene>
<dbReference type="Proteomes" id="UP000661077">
    <property type="component" value="Unassembled WGS sequence"/>
</dbReference>
<dbReference type="RefSeq" id="WP_203169267.1">
    <property type="nucleotide sequence ID" value="NZ_JAEVLS010000005.1"/>
</dbReference>
<keyword evidence="1" id="KW-1133">Transmembrane helix</keyword>
<proteinExistence type="predicted"/>
<feature type="transmembrane region" description="Helical" evidence="1">
    <location>
        <begin position="20"/>
        <end position="40"/>
    </location>
</feature>
<dbReference type="InterPro" id="IPR012902">
    <property type="entry name" value="N_methyl_site"/>
</dbReference>
<organism evidence="2 3">
    <name type="scientific">Steroidobacter gossypii</name>
    <dbReference type="NCBI Taxonomy" id="2805490"/>
    <lineage>
        <taxon>Bacteria</taxon>
        <taxon>Pseudomonadati</taxon>
        <taxon>Pseudomonadota</taxon>
        <taxon>Gammaproteobacteria</taxon>
        <taxon>Steroidobacterales</taxon>
        <taxon>Steroidobacteraceae</taxon>
        <taxon>Steroidobacter</taxon>
    </lineage>
</organism>
<keyword evidence="1" id="KW-0472">Membrane</keyword>
<keyword evidence="1" id="KW-0812">Transmembrane</keyword>
<sequence length="153" mass="16521">MKDRSAHGRRAQRGVGLIEVLISVLVLSFGMLGLAGLQLWSLRNNQSSMERSLAVVQTHSIVDAMRADRSNAIAGNFNTDATESESEGSTFALESLANWRESLIDALGPGATGDVLCDEELCTITVRWNDERAAAALEGSTDTQLEITTQVRL</sequence>
<protein>
    <submittedName>
        <fullName evidence="2">Type IV pilus modification protein PilV</fullName>
    </submittedName>
</protein>
<dbReference type="EMBL" id="JAEVLS010000005">
    <property type="protein sequence ID" value="MBM0107147.1"/>
    <property type="molecule type" value="Genomic_DNA"/>
</dbReference>
<evidence type="ECO:0000313" key="3">
    <source>
        <dbReference type="Proteomes" id="UP000661077"/>
    </source>
</evidence>
<evidence type="ECO:0000313" key="2">
    <source>
        <dbReference type="EMBL" id="MBM0107147.1"/>
    </source>
</evidence>
<keyword evidence="3" id="KW-1185">Reference proteome</keyword>
<dbReference type="InterPro" id="IPR013362">
    <property type="entry name" value="Pilus_4_PilV"/>
</dbReference>
<dbReference type="Pfam" id="PF07963">
    <property type="entry name" value="N_methyl"/>
    <property type="match status" value="1"/>
</dbReference>
<comment type="caution">
    <text evidence="2">The sequence shown here is derived from an EMBL/GenBank/DDBJ whole genome shotgun (WGS) entry which is preliminary data.</text>
</comment>